<dbReference type="GO" id="GO:0005829">
    <property type="term" value="C:cytosol"/>
    <property type="evidence" value="ECO:0007669"/>
    <property type="project" value="TreeGrafter"/>
</dbReference>
<comment type="caution">
    <text evidence="1">The sequence shown here is derived from an EMBL/GenBank/DDBJ whole genome shotgun (WGS) entry which is preliminary data.</text>
</comment>
<dbReference type="EMBL" id="PUFN01000024">
    <property type="protein sequence ID" value="TDG70618.1"/>
    <property type="molecule type" value="Genomic_DNA"/>
</dbReference>
<keyword evidence="2" id="KW-1185">Reference proteome</keyword>
<dbReference type="PANTHER" id="PTHR10000:SF8">
    <property type="entry name" value="HAD SUPERFAMILY HYDROLASE-LIKE, TYPE 3"/>
    <property type="match status" value="1"/>
</dbReference>
<dbReference type="GO" id="GO:0000287">
    <property type="term" value="F:magnesium ion binding"/>
    <property type="evidence" value="ECO:0007669"/>
    <property type="project" value="TreeGrafter"/>
</dbReference>
<dbReference type="STRING" id="1612.ABB44_09435"/>
<dbReference type="SFLD" id="SFLDS00003">
    <property type="entry name" value="Haloacid_Dehalogenase"/>
    <property type="match status" value="1"/>
</dbReference>
<dbReference type="InterPro" id="IPR023214">
    <property type="entry name" value="HAD_sf"/>
</dbReference>
<dbReference type="InterPro" id="IPR006379">
    <property type="entry name" value="HAD-SF_hydro_IIB"/>
</dbReference>
<dbReference type="SFLD" id="SFLDG01140">
    <property type="entry name" value="C2.B:_Phosphomannomutase_and_P"/>
    <property type="match status" value="1"/>
</dbReference>
<dbReference type="AlphaFoldDB" id="A0A4R5NC86"/>
<dbReference type="GO" id="GO:0016791">
    <property type="term" value="F:phosphatase activity"/>
    <property type="evidence" value="ECO:0007669"/>
    <property type="project" value="TreeGrafter"/>
</dbReference>
<evidence type="ECO:0008006" key="3">
    <source>
        <dbReference type="Google" id="ProtNLM"/>
    </source>
</evidence>
<dbReference type="RefSeq" id="WP_010019649.1">
    <property type="nucleotide sequence ID" value="NZ_CAJJMR010000054.1"/>
</dbReference>
<dbReference type="NCBIfam" id="TIGR00099">
    <property type="entry name" value="Cof-subfamily"/>
    <property type="match status" value="1"/>
</dbReference>
<evidence type="ECO:0000313" key="2">
    <source>
        <dbReference type="Proteomes" id="UP000295257"/>
    </source>
</evidence>
<dbReference type="OrthoDB" id="9781413at2"/>
<dbReference type="Proteomes" id="UP000295257">
    <property type="component" value="Unassembled WGS sequence"/>
</dbReference>
<dbReference type="CDD" id="cd07516">
    <property type="entry name" value="HAD_Pase"/>
    <property type="match status" value="1"/>
</dbReference>
<gene>
    <name evidence="1" type="ORF">C5L30_001409</name>
</gene>
<dbReference type="Gene3D" id="3.40.50.1000">
    <property type="entry name" value="HAD superfamily/HAD-like"/>
    <property type="match status" value="1"/>
</dbReference>
<organism evidence="1 2">
    <name type="scientific">Companilactobacillus farciminis</name>
    <dbReference type="NCBI Taxonomy" id="1612"/>
    <lineage>
        <taxon>Bacteria</taxon>
        <taxon>Bacillati</taxon>
        <taxon>Bacillota</taxon>
        <taxon>Bacilli</taxon>
        <taxon>Lactobacillales</taxon>
        <taxon>Lactobacillaceae</taxon>
        <taxon>Companilactobacillus</taxon>
    </lineage>
</organism>
<dbReference type="PANTHER" id="PTHR10000">
    <property type="entry name" value="PHOSPHOSERINE PHOSPHATASE"/>
    <property type="match status" value="1"/>
</dbReference>
<reference evidence="1 2" key="1">
    <citation type="journal article" date="2019" name="Appl. Microbiol. Biotechnol.">
        <title>Uncovering carbohydrate metabolism through a genotype-phenotype association study of 56 lactic acid bacteria genomes.</title>
        <authorList>
            <person name="Buron-Moles G."/>
            <person name="Chailyan A."/>
            <person name="Dolejs I."/>
            <person name="Forster J."/>
            <person name="Miks M.H."/>
        </authorList>
    </citation>
    <scope>NUCLEOTIDE SEQUENCE [LARGE SCALE GENOMIC DNA]</scope>
    <source>
        <strain evidence="1 2">ATCC 29644</strain>
    </source>
</reference>
<dbReference type="NCBIfam" id="TIGR01484">
    <property type="entry name" value="HAD-SF-IIB"/>
    <property type="match status" value="1"/>
</dbReference>
<dbReference type="Gene3D" id="3.30.1240.10">
    <property type="match status" value="1"/>
</dbReference>
<proteinExistence type="predicted"/>
<sequence length="268" mass="29778">MTYKLIAIDIDDTLLTSAKTISGQTKAQIQLALERNIKVVLCSGRPHKAMYKYAQQLGIYGTNQYMITNGGAIIENLNSDIIFQNTLPNIFYHYFVDFVDKNSLSYCVFDVSGNVYTSNHSDIDPFTIAMAFENGDGLHIRNPEEMPSDFEITKAVINGNEEKINRITDFIKAEFSDYFVVRTGIGYLEIFPNNVNKGNALKHLANHLNIELSEIIAFGDRDNDIPLLETAGLGIAMKNATVGTKAVCDYITTDNNHDGVGKALAKFV</sequence>
<dbReference type="SUPFAM" id="SSF56784">
    <property type="entry name" value="HAD-like"/>
    <property type="match status" value="1"/>
</dbReference>
<protein>
    <recommendedName>
        <fullName evidence="3">Haloacid dehalogenase</fullName>
    </recommendedName>
</protein>
<dbReference type="InterPro" id="IPR000150">
    <property type="entry name" value="Cof"/>
</dbReference>
<dbReference type="Pfam" id="PF08282">
    <property type="entry name" value="Hydrolase_3"/>
    <property type="match status" value="1"/>
</dbReference>
<name>A0A4R5NC86_9LACO</name>
<accession>A0A4R5NC86</accession>
<dbReference type="InterPro" id="IPR036412">
    <property type="entry name" value="HAD-like_sf"/>
</dbReference>
<evidence type="ECO:0000313" key="1">
    <source>
        <dbReference type="EMBL" id="TDG70618.1"/>
    </source>
</evidence>